<comment type="caution">
    <text evidence="11">The sequence shown here is derived from an EMBL/GenBank/DDBJ whole genome shotgun (WGS) entry which is preliminary data.</text>
</comment>
<dbReference type="Gene3D" id="3.80.10.10">
    <property type="entry name" value="Ribonuclease Inhibitor"/>
    <property type="match status" value="1"/>
</dbReference>
<evidence type="ECO:0000256" key="4">
    <source>
        <dbReference type="ARBA" id="ARBA00022729"/>
    </source>
</evidence>
<dbReference type="Pfam" id="PF12819">
    <property type="entry name" value="Malectin_like"/>
    <property type="match status" value="1"/>
</dbReference>
<keyword evidence="2" id="KW-0433">Leucine-rich repeat</keyword>
<keyword evidence="4" id="KW-0732">Signal</keyword>
<dbReference type="Pfam" id="PF08263">
    <property type="entry name" value="LRRNT_2"/>
    <property type="match status" value="1"/>
</dbReference>
<dbReference type="SUPFAM" id="SSF52058">
    <property type="entry name" value="L domain-like"/>
    <property type="match status" value="1"/>
</dbReference>
<accession>A0AAD5CZ45</accession>
<comment type="subcellular location">
    <subcellularLocation>
        <location evidence="1">Membrane</location>
        <topology evidence="1">Single-pass membrane protein</topology>
    </subcellularLocation>
</comment>
<evidence type="ECO:0008006" key="13">
    <source>
        <dbReference type="Google" id="ProtNLM"/>
    </source>
</evidence>
<evidence type="ECO:0000313" key="12">
    <source>
        <dbReference type="Proteomes" id="UP001206925"/>
    </source>
</evidence>
<evidence type="ECO:0000259" key="9">
    <source>
        <dbReference type="Pfam" id="PF08263"/>
    </source>
</evidence>
<sequence>NQRPCQLHYFSPPSPSPNPSSSSSLPCNSPITLLLLNNMFSILSLLFTLSLLPLSLSQSQSPPIKSTLINCGATTSSLISNRSWDPDTKYISTGTPINLTQPTFSPTLSTVRSFPLIQTNLRRPKFCYVVPVYRTGKYLVRTTYYYHGGLNRLGEIPPVFDQIVDGSLWSVVNTTEDYVKGNASYYEGVFKATGKSMSVCLAANQDTVSDLFISALEFVLLANSVYNSTGFDDSSLRLVARHSFGYNGSIVSYPDDKFDRYWEPYGETNPTVSRGANVLINGFWNLPPLKVFQTQLTDNQLKPMELQWPREPLRNSVYYIALYFADDSGTSSRFMNITINNVTFYDNLRVPQTGVALFANRWPLAGPTKIVLTPAAGSTLGPLINGGELFEVIPVGGRTHTRDLIGLDGLKNSFRNPPFDWNGDPCLPKENSWTGITCSDGSNIRVTGLNLTGMGLSGSLSPNVANLTALNDLWLGNNNLSGSIPDLSTLKMLKTVHLEDNRFNGPFPSSLANIDRLQELFLQNNNLTGQVPSSLKAKLGSNLIVDPQNS</sequence>
<evidence type="ECO:0000256" key="5">
    <source>
        <dbReference type="ARBA" id="ARBA00022737"/>
    </source>
</evidence>
<feature type="domain" description="Leucine-rich repeat-containing N-terminal plant-type" evidence="9">
    <location>
        <begin position="407"/>
        <end position="439"/>
    </location>
</feature>
<keyword evidence="12" id="KW-1185">Reference proteome</keyword>
<dbReference type="PANTHER" id="PTHR45631">
    <property type="entry name" value="OS07G0107800 PROTEIN-RELATED"/>
    <property type="match status" value="1"/>
</dbReference>
<keyword evidence="6" id="KW-1133">Transmembrane helix</keyword>
<evidence type="ECO:0000256" key="6">
    <source>
        <dbReference type="ARBA" id="ARBA00022989"/>
    </source>
</evidence>
<proteinExistence type="predicted"/>
<evidence type="ECO:0000256" key="7">
    <source>
        <dbReference type="ARBA" id="ARBA00023136"/>
    </source>
</evidence>
<dbReference type="Pfam" id="PF00560">
    <property type="entry name" value="LRR_1"/>
    <property type="match status" value="1"/>
</dbReference>
<keyword evidence="3" id="KW-0812">Transmembrane</keyword>
<name>A0AAD5CZ45_AMBAR</name>
<dbReference type="PANTHER" id="PTHR45631:SF3">
    <property type="entry name" value="OS05G0393100 PROTEIN"/>
    <property type="match status" value="1"/>
</dbReference>
<keyword evidence="7" id="KW-0472">Membrane</keyword>
<reference evidence="11" key="1">
    <citation type="submission" date="2022-06" db="EMBL/GenBank/DDBJ databases">
        <title>Uncovering the hologenomic basis of an extraordinary plant invasion.</title>
        <authorList>
            <person name="Bieker V.C."/>
            <person name="Martin M.D."/>
            <person name="Gilbert T."/>
            <person name="Hodgins K."/>
            <person name="Battlay P."/>
            <person name="Petersen B."/>
            <person name="Wilson J."/>
        </authorList>
    </citation>
    <scope>NUCLEOTIDE SEQUENCE</scope>
    <source>
        <strain evidence="11">AA19_3_7</strain>
        <tissue evidence="11">Leaf</tissue>
    </source>
</reference>
<dbReference type="AlphaFoldDB" id="A0AAD5CZ45"/>
<keyword evidence="5" id="KW-0677">Repeat</keyword>
<organism evidence="11 12">
    <name type="scientific">Ambrosia artemisiifolia</name>
    <name type="common">Common ragweed</name>
    <dbReference type="NCBI Taxonomy" id="4212"/>
    <lineage>
        <taxon>Eukaryota</taxon>
        <taxon>Viridiplantae</taxon>
        <taxon>Streptophyta</taxon>
        <taxon>Embryophyta</taxon>
        <taxon>Tracheophyta</taxon>
        <taxon>Spermatophyta</taxon>
        <taxon>Magnoliopsida</taxon>
        <taxon>eudicotyledons</taxon>
        <taxon>Gunneridae</taxon>
        <taxon>Pentapetalae</taxon>
        <taxon>asterids</taxon>
        <taxon>campanulids</taxon>
        <taxon>Asterales</taxon>
        <taxon>Asteraceae</taxon>
        <taxon>Asteroideae</taxon>
        <taxon>Heliantheae alliance</taxon>
        <taxon>Heliantheae</taxon>
        <taxon>Ambrosia</taxon>
    </lineage>
</organism>
<evidence type="ECO:0000256" key="8">
    <source>
        <dbReference type="SAM" id="MobiDB-lite"/>
    </source>
</evidence>
<feature type="non-terminal residue" evidence="11">
    <location>
        <position position="550"/>
    </location>
</feature>
<dbReference type="InterPro" id="IPR013210">
    <property type="entry name" value="LRR_N_plant-typ"/>
</dbReference>
<dbReference type="InterPro" id="IPR001611">
    <property type="entry name" value="Leu-rich_rpt"/>
</dbReference>
<dbReference type="GO" id="GO:0016020">
    <property type="term" value="C:membrane"/>
    <property type="evidence" value="ECO:0007669"/>
    <property type="project" value="UniProtKB-SubCell"/>
</dbReference>
<feature type="domain" description="Malectin-like" evidence="10">
    <location>
        <begin position="69"/>
        <end position="392"/>
    </location>
</feature>
<protein>
    <recommendedName>
        <fullName evidence="13">Leucine-rich repeat receptor-like serine/threonine-protein kinase</fullName>
    </recommendedName>
</protein>
<dbReference type="EMBL" id="JAMZMK010006312">
    <property type="protein sequence ID" value="KAI7749659.1"/>
    <property type="molecule type" value="Genomic_DNA"/>
</dbReference>
<dbReference type="Proteomes" id="UP001206925">
    <property type="component" value="Unassembled WGS sequence"/>
</dbReference>
<evidence type="ECO:0000256" key="3">
    <source>
        <dbReference type="ARBA" id="ARBA00022692"/>
    </source>
</evidence>
<evidence type="ECO:0000313" key="11">
    <source>
        <dbReference type="EMBL" id="KAI7749659.1"/>
    </source>
</evidence>
<dbReference type="InterPro" id="IPR032675">
    <property type="entry name" value="LRR_dom_sf"/>
</dbReference>
<dbReference type="FunFam" id="3.80.10.10:FF:000129">
    <property type="entry name" value="Leucine-rich repeat receptor-like kinase"/>
    <property type="match status" value="1"/>
</dbReference>
<evidence type="ECO:0000256" key="2">
    <source>
        <dbReference type="ARBA" id="ARBA00022614"/>
    </source>
</evidence>
<dbReference type="InterPro" id="IPR024788">
    <property type="entry name" value="Malectin-like_Carb-bd_dom"/>
</dbReference>
<dbReference type="PROSITE" id="PS51450">
    <property type="entry name" value="LRR"/>
    <property type="match status" value="1"/>
</dbReference>
<evidence type="ECO:0000259" key="10">
    <source>
        <dbReference type="Pfam" id="PF12819"/>
    </source>
</evidence>
<feature type="region of interest" description="Disordered" evidence="8">
    <location>
        <begin position="1"/>
        <end position="23"/>
    </location>
</feature>
<gene>
    <name evidence="11" type="ORF">M8C21_001765</name>
</gene>
<evidence type="ECO:0000256" key="1">
    <source>
        <dbReference type="ARBA" id="ARBA00004167"/>
    </source>
</evidence>